<feature type="domain" description="G" evidence="7">
    <location>
        <begin position="250"/>
        <end position="364"/>
    </location>
</feature>
<dbReference type="CDD" id="cd14858">
    <property type="entry name" value="TrmE_N"/>
    <property type="match status" value="1"/>
</dbReference>
<evidence type="ECO:0000256" key="2">
    <source>
        <dbReference type="ARBA" id="ARBA00011043"/>
    </source>
</evidence>
<dbReference type="FunFam" id="3.30.1360.120:FF:000007">
    <property type="entry name" value="tRNA modification GTPase GTPBP3, mitochondrial"/>
    <property type="match status" value="1"/>
</dbReference>
<dbReference type="NCBIfam" id="NF003661">
    <property type="entry name" value="PRK05291.1-3"/>
    <property type="match status" value="1"/>
</dbReference>
<dbReference type="Proteomes" id="UP000000591">
    <property type="component" value="Chromosome II"/>
</dbReference>
<dbReference type="RefSeq" id="NP_983009.3">
    <property type="nucleotide sequence ID" value="NM_208362.3"/>
</dbReference>
<dbReference type="GO" id="GO:0003924">
    <property type="term" value="F:GTPase activity"/>
    <property type="evidence" value="ECO:0007669"/>
    <property type="project" value="InterPro"/>
</dbReference>
<dbReference type="FunFam" id="3.40.50.300:FF:001989">
    <property type="entry name" value="GTPase MSS1, mitochondrial"/>
    <property type="match status" value="1"/>
</dbReference>
<dbReference type="Pfam" id="PF12631">
    <property type="entry name" value="MnmE_helical"/>
    <property type="match status" value="1"/>
</dbReference>
<dbReference type="GO" id="GO:0002098">
    <property type="term" value="P:tRNA wobble uridine modification"/>
    <property type="evidence" value="ECO:0000318"/>
    <property type="project" value="GO_Central"/>
</dbReference>
<dbReference type="HOGENOM" id="CLU_019624_3_1_1"/>
<dbReference type="AlphaFoldDB" id="Q75DG3"/>
<name>Q75DG3_EREGS</name>
<dbReference type="STRING" id="284811.Q75DG3"/>
<dbReference type="NCBIfam" id="TIGR00231">
    <property type="entry name" value="small_GTP"/>
    <property type="match status" value="1"/>
</dbReference>
<dbReference type="GO" id="GO:0030488">
    <property type="term" value="P:tRNA methylation"/>
    <property type="evidence" value="ECO:0000318"/>
    <property type="project" value="GO_Central"/>
</dbReference>
<dbReference type="GO" id="GO:0005525">
    <property type="term" value="F:GTP binding"/>
    <property type="evidence" value="ECO:0007669"/>
    <property type="project" value="UniProtKB-KW"/>
</dbReference>
<evidence type="ECO:0000259" key="8">
    <source>
        <dbReference type="Pfam" id="PF10396"/>
    </source>
</evidence>
<dbReference type="Gene3D" id="3.40.50.300">
    <property type="entry name" value="P-loop containing nucleotide triphosphate hydrolases"/>
    <property type="match status" value="1"/>
</dbReference>
<proteinExistence type="inferred from homology"/>
<reference evidence="11" key="2">
    <citation type="journal article" date="2013" name="G3 (Bethesda)">
        <title>Genomes of Ashbya fungi isolated from insects reveal four mating-type loci, numerous translocations, lack of transposons, and distinct gene duplications.</title>
        <authorList>
            <person name="Dietrich F.S."/>
            <person name="Voegeli S."/>
            <person name="Kuo S."/>
            <person name="Philippsen P."/>
        </authorList>
    </citation>
    <scope>GENOME REANNOTATION</scope>
    <source>
        <strain evidence="11">ATCC 10895 / CBS 109.51 / FGSC 9923 / NRRL Y-1056</strain>
    </source>
</reference>
<dbReference type="PANTHER" id="PTHR42714">
    <property type="entry name" value="TRNA MODIFICATION GTPASE GTPBP3"/>
    <property type="match status" value="1"/>
</dbReference>
<evidence type="ECO:0000256" key="4">
    <source>
        <dbReference type="ARBA" id="ARBA00022741"/>
    </source>
</evidence>
<keyword evidence="3 6" id="KW-0819">tRNA processing</keyword>
<dbReference type="GO" id="GO:0070899">
    <property type="term" value="P:mitochondrial tRNA wobble uridine modification"/>
    <property type="evidence" value="ECO:0007669"/>
    <property type="project" value="EnsemblFungi"/>
</dbReference>
<keyword evidence="11" id="KW-1185">Reference proteome</keyword>
<feature type="domain" description="GTP-binding protein TrmE N-terminal" evidence="8">
    <location>
        <begin position="20"/>
        <end position="147"/>
    </location>
</feature>
<dbReference type="EMBL" id="AE016815">
    <property type="protein sequence ID" value="AAS50833.3"/>
    <property type="molecule type" value="Genomic_DNA"/>
</dbReference>
<evidence type="ECO:0000256" key="1">
    <source>
        <dbReference type="ARBA" id="ARBA00004173"/>
    </source>
</evidence>
<dbReference type="OrthoDB" id="188276at2759"/>
<dbReference type="PANTHER" id="PTHR42714:SF2">
    <property type="entry name" value="TRNA MODIFICATION GTPASE GTPBP3, MITOCHONDRIAL"/>
    <property type="match status" value="1"/>
</dbReference>
<dbReference type="InterPro" id="IPR004520">
    <property type="entry name" value="GTPase_MnmE"/>
</dbReference>
<keyword evidence="5 6" id="KW-0342">GTP-binding</keyword>
<dbReference type="FunCoup" id="Q75DG3">
    <property type="interactions" value="461"/>
</dbReference>
<dbReference type="InterPro" id="IPR025867">
    <property type="entry name" value="MnmE_helical"/>
</dbReference>
<dbReference type="eggNOG" id="KOG1191">
    <property type="taxonomic scope" value="Eukaryota"/>
</dbReference>
<sequence>MLRTIGRRWLSVPATTYAPTIYALSTPMGQKSAIAVVRVSGTHARLVYEKLTDSKRPPTPRRASLRNLYSPQSAPEKVFLDSALTLFFEQPGTFTGEDILELHVHGGKAVVAGVLDAIGALHDESAGVQIRYAEAGEFSRRAFQNGRFDLTEIEGIGELIDAETETQRRSAISSFRGQNRLLFAGWRQQIVDNIAQVAAIIDFGDDTEIQDIDAILEGVRCSVKALRREVADFVERVTRSTILQSGIRLSVLGAPNAGKSSLVNCITKDDTSIVSSIPGTTRDAIDVPLDINGYKVILTDTAGVRAHSTDPIELIGIARAQERTARSDIVLLVVDATAATPLSPALRSHLRDLTDKCRLVVINKSDLVPPSRLKYIQTQLAAELPDCGPALVISCKQRDGLDALVHALTSHFTDLASCAAADPIAISARARDILRQDVLAGLDGFLRLASSAEVDVASESLRSAADGIGTITGDAVGVEEVLGVVFSNFCVGK</sequence>
<dbReference type="GO" id="GO:0005739">
    <property type="term" value="C:mitochondrion"/>
    <property type="evidence" value="ECO:0000318"/>
    <property type="project" value="GO_Central"/>
</dbReference>
<dbReference type="InterPro" id="IPR006073">
    <property type="entry name" value="GTP-bd"/>
</dbReference>
<dbReference type="InterPro" id="IPR027417">
    <property type="entry name" value="P-loop_NTPase"/>
</dbReference>
<dbReference type="GO" id="GO:0005743">
    <property type="term" value="C:mitochondrial inner membrane"/>
    <property type="evidence" value="ECO:0007669"/>
    <property type="project" value="EnsemblFungi"/>
</dbReference>
<dbReference type="CDD" id="cd04164">
    <property type="entry name" value="trmE"/>
    <property type="match status" value="1"/>
</dbReference>
<dbReference type="InterPro" id="IPR005225">
    <property type="entry name" value="Small_GTP-bd"/>
</dbReference>
<evidence type="ECO:0000313" key="11">
    <source>
        <dbReference type="Proteomes" id="UP000000591"/>
    </source>
</evidence>
<dbReference type="InterPro" id="IPR018948">
    <property type="entry name" value="GTP-bd_TrmE_N"/>
</dbReference>
<feature type="domain" description="MnmE helical" evidence="9">
    <location>
        <begin position="150"/>
        <end position="490"/>
    </location>
</feature>
<comment type="similarity">
    <text evidence="2 6">Belongs to the TRAFAC class TrmE-Era-EngA-EngB-Septin-like GTPase superfamily. TrmE GTPase family.</text>
</comment>
<dbReference type="OMA" id="EFHCHGG"/>
<keyword evidence="4 6" id="KW-0547">Nucleotide-binding</keyword>
<evidence type="ECO:0000256" key="5">
    <source>
        <dbReference type="ARBA" id="ARBA00023134"/>
    </source>
</evidence>
<dbReference type="GO" id="GO:0005737">
    <property type="term" value="C:cytoplasm"/>
    <property type="evidence" value="ECO:0000318"/>
    <property type="project" value="GO_Central"/>
</dbReference>
<dbReference type="SUPFAM" id="SSF52540">
    <property type="entry name" value="P-loop containing nucleoside triphosphate hydrolases"/>
    <property type="match status" value="1"/>
</dbReference>
<evidence type="ECO:0000259" key="9">
    <source>
        <dbReference type="Pfam" id="PF12631"/>
    </source>
</evidence>
<dbReference type="Gene3D" id="1.20.120.430">
    <property type="entry name" value="tRNA modification GTPase MnmE domain 2"/>
    <property type="match status" value="1"/>
</dbReference>
<dbReference type="Pfam" id="PF10396">
    <property type="entry name" value="TrmE_N"/>
    <property type="match status" value="1"/>
</dbReference>
<evidence type="ECO:0000256" key="3">
    <source>
        <dbReference type="ARBA" id="ARBA00022694"/>
    </source>
</evidence>
<accession>Q75DG3</accession>
<evidence type="ECO:0000259" key="7">
    <source>
        <dbReference type="Pfam" id="PF01926"/>
    </source>
</evidence>
<gene>
    <name evidence="10" type="ORF">AGOS_ABR063C</name>
</gene>
<reference evidence="10 11" key="1">
    <citation type="journal article" date="2004" name="Science">
        <title>The Ashbya gossypii genome as a tool for mapping the ancient Saccharomyces cerevisiae genome.</title>
        <authorList>
            <person name="Dietrich F.S."/>
            <person name="Voegeli S."/>
            <person name="Brachat S."/>
            <person name="Lerch A."/>
            <person name="Gates K."/>
            <person name="Steiner S."/>
            <person name="Mohr C."/>
            <person name="Pohlmann R."/>
            <person name="Luedi P."/>
            <person name="Choi S."/>
            <person name="Wing R.A."/>
            <person name="Flavier A."/>
            <person name="Gaffney T.D."/>
            <person name="Philippsen P."/>
        </authorList>
    </citation>
    <scope>NUCLEOTIDE SEQUENCE [LARGE SCALE GENOMIC DNA]</scope>
    <source>
        <strain evidence="11">ATCC 10895 / CBS 109.51 / FGSC 9923 / NRRL Y-1056</strain>
    </source>
</reference>
<dbReference type="GeneID" id="4619113"/>
<evidence type="ECO:0000256" key="6">
    <source>
        <dbReference type="RuleBase" id="RU003313"/>
    </source>
</evidence>
<dbReference type="InterPro" id="IPR027368">
    <property type="entry name" value="MnmE_dom2"/>
</dbReference>
<dbReference type="Gene3D" id="3.30.1360.120">
    <property type="entry name" value="Probable tRNA modification gtpase trme, domain 1"/>
    <property type="match status" value="1"/>
</dbReference>
<dbReference type="InterPro" id="IPR027266">
    <property type="entry name" value="TrmE/GcvT-like"/>
</dbReference>
<dbReference type="KEGG" id="ago:AGOS_ABR063C"/>
<dbReference type="InParanoid" id="Q75DG3"/>
<protein>
    <submittedName>
        <fullName evidence="10">ABR063Cp</fullName>
    </submittedName>
</protein>
<dbReference type="HAMAP" id="MF_00379">
    <property type="entry name" value="GTPase_MnmE"/>
    <property type="match status" value="1"/>
</dbReference>
<dbReference type="NCBIfam" id="TIGR00450">
    <property type="entry name" value="mnmE_trmE_thdF"/>
    <property type="match status" value="1"/>
</dbReference>
<evidence type="ECO:0000313" key="10">
    <source>
        <dbReference type="EMBL" id="AAS50833.3"/>
    </source>
</evidence>
<organism evidence="10 11">
    <name type="scientific">Eremothecium gossypii (strain ATCC 10895 / CBS 109.51 / FGSC 9923 / NRRL Y-1056)</name>
    <name type="common">Yeast</name>
    <name type="synonym">Ashbya gossypii</name>
    <dbReference type="NCBI Taxonomy" id="284811"/>
    <lineage>
        <taxon>Eukaryota</taxon>
        <taxon>Fungi</taxon>
        <taxon>Dikarya</taxon>
        <taxon>Ascomycota</taxon>
        <taxon>Saccharomycotina</taxon>
        <taxon>Saccharomycetes</taxon>
        <taxon>Saccharomycetales</taxon>
        <taxon>Saccharomycetaceae</taxon>
        <taxon>Eremothecium</taxon>
    </lineage>
</organism>
<comment type="subcellular location">
    <subcellularLocation>
        <location evidence="1">Mitochondrion</location>
    </subcellularLocation>
</comment>
<dbReference type="InterPro" id="IPR031168">
    <property type="entry name" value="G_TrmE"/>
</dbReference>
<dbReference type="Pfam" id="PF01926">
    <property type="entry name" value="MMR_HSR1"/>
    <property type="match status" value="1"/>
</dbReference>